<gene>
    <name evidence="3" type="ORF">AQJ64_36610</name>
</gene>
<name>A0A124I185_9ACTN</name>
<dbReference type="STRING" id="1943.AQJ64_36610"/>
<evidence type="ECO:0000256" key="1">
    <source>
        <dbReference type="SAM" id="MobiDB-lite"/>
    </source>
</evidence>
<protein>
    <recommendedName>
        <fullName evidence="2">TniQ domain-containing protein</fullName>
    </recommendedName>
</protein>
<feature type="compositionally biased region" description="Basic residues" evidence="1">
    <location>
        <begin position="433"/>
        <end position="447"/>
    </location>
</feature>
<dbReference type="AlphaFoldDB" id="A0A124I185"/>
<evidence type="ECO:0000259" key="2">
    <source>
        <dbReference type="Pfam" id="PF06527"/>
    </source>
</evidence>
<dbReference type="RefSeq" id="WP_055631835.1">
    <property type="nucleotide sequence ID" value="NZ_KQ948781.1"/>
</dbReference>
<reference evidence="3 4" key="1">
    <citation type="submission" date="2015-10" db="EMBL/GenBank/DDBJ databases">
        <title>Draft genome sequence of Streptomyces griseoruber DSM 40281, type strain for the species Streptomyces griseoruber.</title>
        <authorList>
            <person name="Ruckert C."/>
            <person name="Winkler A."/>
            <person name="Kalinowski J."/>
            <person name="Kampfer P."/>
            <person name="Glaeser S."/>
        </authorList>
    </citation>
    <scope>NUCLEOTIDE SEQUENCE [LARGE SCALE GENOMIC DNA]</scope>
    <source>
        <strain evidence="3 4">DSM 40281</strain>
    </source>
</reference>
<dbReference type="EMBL" id="LMWW01000065">
    <property type="protein sequence ID" value="KUN76511.1"/>
    <property type="molecule type" value="Genomic_DNA"/>
</dbReference>
<keyword evidence="4" id="KW-1185">Reference proteome</keyword>
<dbReference type="InterPro" id="IPR009492">
    <property type="entry name" value="TniQ"/>
</dbReference>
<feature type="region of interest" description="Disordered" evidence="1">
    <location>
        <begin position="383"/>
        <end position="447"/>
    </location>
</feature>
<comment type="caution">
    <text evidence="3">The sequence shown here is derived from an EMBL/GenBank/DDBJ whole genome shotgun (WGS) entry which is preliminary data.</text>
</comment>
<dbReference type="Proteomes" id="UP000052982">
    <property type="component" value="Unassembled WGS sequence"/>
</dbReference>
<accession>A0A124I185</accession>
<evidence type="ECO:0000313" key="3">
    <source>
        <dbReference type="EMBL" id="KUN76511.1"/>
    </source>
</evidence>
<dbReference type="Pfam" id="PF06527">
    <property type="entry name" value="TniQ"/>
    <property type="match status" value="1"/>
</dbReference>
<organism evidence="3 4">
    <name type="scientific">Streptomyces griseoruber</name>
    <dbReference type="NCBI Taxonomy" id="1943"/>
    <lineage>
        <taxon>Bacteria</taxon>
        <taxon>Bacillati</taxon>
        <taxon>Actinomycetota</taxon>
        <taxon>Actinomycetes</taxon>
        <taxon>Kitasatosporales</taxon>
        <taxon>Streptomycetaceae</taxon>
        <taxon>Streptomyces</taxon>
    </lineage>
</organism>
<sequence length="447" mass="50096">MLRDPLPLSLDPLEDESLPGYLLRLSHRLEHTPARVMFLTGLTVTDRSEARPRLSSMVHLDADTAAVFSTAARLTPSETAALCLSAFEERYPYAAPAFADKARTMDGRKVIRTERWLFTTSTRYCPQCLASNGSTIQNEHGGAWRRSWRLPPVFACMRQRVFLEHLCPVCQQPVHFAPGSGARLLPRIKDHRLHPLQCRTTLPTLERPFDPPSCGTRLDTTASVQGPPPAHEQLVLQERLAALLRPDGPGTAQSLGEPIPPEQYFTQIRWLTSLLSLTWPAGSDLVSSTTSSDESRACAGFLEAAVRITDQHSPAEAIDLLRPVLLSMGDLGWKTVWGRRYLLDQPPIQQRLRLTLDPLILIKPTSLTRRQTIAHRRKYGPVVRPAFPASGPHRHQPAGLPARHLRSPLPGSDRPARQQRTRILRTPPPPPRARCRNRPRTMATKHR</sequence>
<feature type="domain" description="TniQ" evidence="2">
    <location>
        <begin position="7"/>
        <end position="163"/>
    </location>
</feature>
<proteinExistence type="predicted"/>
<dbReference type="OrthoDB" id="3874088at2"/>
<evidence type="ECO:0000313" key="4">
    <source>
        <dbReference type="Proteomes" id="UP000052982"/>
    </source>
</evidence>